<dbReference type="Gene3D" id="3.30.70.1430">
    <property type="entry name" value="Multidrug efflux transporter AcrB pore domain"/>
    <property type="match status" value="2"/>
</dbReference>
<name>A0A3M0CD54_9PROT</name>
<dbReference type="Gene3D" id="3.30.2090.10">
    <property type="entry name" value="Multidrug efflux transporter AcrB TolC docking domain, DN and DC subdomains"/>
    <property type="match status" value="2"/>
</dbReference>
<dbReference type="Gene3D" id="1.20.1640.10">
    <property type="entry name" value="Multidrug efflux transporter AcrB transmembrane domain"/>
    <property type="match status" value="2"/>
</dbReference>
<feature type="transmembrane region" description="Helical" evidence="1">
    <location>
        <begin position="874"/>
        <end position="893"/>
    </location>
</feature>
<protein>
    <submittedName>
        <fullName evidence="2">Multidrug efflux pump subunit AcrB</fullName>
    </submittedName>
</protein>
<feature type="transmembrane region" description="Helical" evidence="1">
    <location>
        <begin position="12"/>
        <end position="32"/>
    </location>
</feature>
<dbReference type="SUPFAM" id="SSF82714">
    <property type="entry name" value="Multidrug efflux transporter AcrB TolC docking domain, DN and DC subdomains"/>
    <property type="match status" value="2"/>
</dbReference>
<feature type="transmembrane region" description="Helical" evidence="1">
    <location>
        <begin position="462"/>
        <end position="480"/>
    </location>
</feature>
<dbReference type="Proteomes" id="UP000271227">
    <property type="component" value="Unassembled WGS sequence"/>
</dbReference>
<dbReference type="RefSeq" id="WP_121938479.1">
    <property type="nucleotide sequence ID" value="NZ_REFR01000011.1"/>
</dbReference>
<organism evidence="2 3">
    <name type="scientific">Eilatimonas milleporae</name>
    <dbReference type="NCBI Taxonomy" id="911205"/>
    <lineage>
        <taxon>Bacteria</taxon>
        <taxon>Pseudomonadati</taxon>
        <taxon>Pseudomonadota</taxon>
        <taxon>Alphaproteobacteria</taxon>
        <taxon>Kordiimonadales</taxon>
        <taxon>Kordiimonadaceae</taxon>
        <taxon>Eilatimonas</taxon>
    </lineage>
</organism>
<dbReference type="Gene3D" id="3.30.70.1320">
    <property type="entry name" value="Multidrug efflux transporter AcrB pore domain like"/>
    <property type="match status" value="1"/>
</dbReference>
<proteinExistence type="predicted"/>
<dbReference type="GO" id="GO:0005886">
    <property type="term" value="C:plasma membrane"/>
    <property type="evidence" value="ECO:0007669"/>
    <property type="project" value="TreeGrafter"/>
</dbReference>
<feature type="transmembrane region" description="Helical" evidence="1">
    <location>
        <begin position="999"/>
        <end position="1024"/>
    </location>
</feature>
<dbReference type="SUPFAM" id="SSF82866">
    <property type="entry name" value="Multidrug efflux transporter AcrB transmembrane domain"/>
    <property type="match status" value="2"/>
</dbReference>
<feature type="transmembrane region" description="Helical" evidence="1">
    <location>
        <begin position="430"/>
        <end position="450"/>
    </location>
</feature>
<dbReference type="PANTHER" id="PTHR32063">
    <property type="match status" value="1"/>
</dbReference>
<feature type="transmembrane region" description="Helical" evidence="1">
    <location>
        <begin position="538"/>
        <end position="558"/>
    </location>
</feature>
<dbReference type="Pfam" id="PF00873">
    <property type="entry name" value="ACR_tran"/>
    <property type="match status" value="1"/>
</dbReference>
<dbReference type="OrthoDB" id="9798415at2"/>
<keyword evidence="1" id="KW-0812">Transmembrane</keyword>
<gene>
    <name evidence="2" type="ORF">BXY39_1765</name>
</gene>
<sequence>MNLSQIAYLYRPVVYTMTVVLMIYGIFSYFSLPTREDPDVTIREAVVTTRYPGLSAERMELLVTKTLEEAIRQMPEVEEIRSTSMAGVSIIHVEAHDRYFDLDQIWDDLRTRVSEAQAGLPEGASTPVVNDDFGDVAVVTAALTSADFTMAEMFDMAQHVRDTLYTVDGTKRVDILGAQQERIYVEVQNARRTELGISQKILQDTLAQQNVIHPGGEIDTGVRAFIIEPSGNYRTVEEIGETLIRLPDTGGVVPLRDLATIRRGYIDPPRQKAYYNGKPAILLAIAMLPDYSVLDYGARLKAALGTLGEGLPVGYQLDIVTYQATQVAGAVYGVTANVLQTLGIVLGVVILFLGLRTGLIVGSIVPAVMLVTLAVMGFFDMTLQRMSLATLVIALGLLVDNGIVIAEDFKRRLEGGADRDAALRETGGELAIPLLSSTLTTILVFLPLMLAEHVAGEYTRSISIVILITLLTSWLLAMMLTPSLCHRFIKIDPENTGNRPSAHSAPDRRGDQGISQRLFTAMNAGYERVLIRILRRRWLFMGGMAALLAASIAAMSVVPQKFFPDSDRAQVLVYLDMPAGVSANAMDLRMQEVFAALENPIRFPHIVSHVGYVGFGGPRFVLSLTPVDSAPHRGFMVLNIDDFTAMETTVTALRQMFHESFPGLDARVTGMFLGPSDSTKVDIQVRGPDADFLYRTAEEIEAIFARLPGAIDIRHDWENRIAKIAVRVDQARARRAGITSADIADSMASYFSGQQISEFREGDDIFPIIARAEGQERTDLDRVKTLNIFTRDTGVSVPLVQVADFDLENGFSHIQRENMVRTITIEARNTHMTAEDMVPLVQDDLNRLRATLPPGHSIEFDGVVTQSAEARQALAANIPLCIGAVLILLVTQFNSFKRPAIIVMTIPLLLIGAVLGLFTMQANFGFMVILGLYSLAGIIINNAIVLIDRIDIERREGGKDAHTAIIIASVRRLRPIIMTTVTTILGLLPLILFQDALFYGMACVIAFGLLVGTVLTLGVVPILYSLFFGITPVPASGPVDMANSPAPALK</sequence>
<dbReference type="PRINTS" id="PR00702">
    <property type="entry name" value="ACRIFLAVINRP"/>
</dbReference>
<dbReference type="GO" id="GO:0042910">
    <property type="term" value="F:xenobiotic transmembrane transporter activity"/>
    <property type="evidence" value="ECO:0007669"/>
    <property type="project" value="TreeGrafter"/>
</dbReference>
<dbReference type="AlphaFoldDB" id="A0A3M0CD54"/>
<dbReference type="InParanoid" id="A0A3M0CD54"/>
<accession>A0A3M0CD54</accession>
<dbReference type="PANTHER" id="PTHR32063:SF18">
    <property type="entry name" value="CATION EFFLUX SYSTEM PROTEIN"/>
    <property type="match status" value="1"/>
</dbReference>
<dbReference type="InterPro" id="IPR001036">
    <property type="entry name" value="Acrflvin-R"/>
</dbReference>
<feature type="transmembrane region" description="Helical" evidence="1">
    <location>
        <begin position="359"/>
        <end position="379"/>
    </location>
</feature>
<evidence type="ECO:0000313" key="3">
    <source>
        <dbReference type="Proteomes" id="UP000271227"/>
    </source>
</evidence>
<keyword evidence="1" id="KW-1133">Transmembrane helix</keyword>
<evidence type="ECO:0000313" key="2">
    <source>
        <dbReference type="EMBL" id="RMB07678.1"/>
    </source>
</evidence>
<dbReference type="EMBL" id="REFR01000011">
    <property type="protein sequence ID" value="RMB07678.1"/>
    <property type="molecule type" value="Genomic_DNA"/>
</dbReference>
<dbReference type="InterPro" id="IPR027463">
    <property type="entry name" value="AcrB_DN_DC_subdom"/>
</dbReference>
<feature type="transmembrane region" description="Helical" evidence="1">
    <location>
        <begin position="385"/>
        <end position="409"/>
    </location>
</feature>
<dbReference type="Gene3D" id="3.30.70.1440">
    <property type="entry name" value="Multidrug efflux transporter AcrB pore domain"/>
    <property type="match status" value="1"/>
</dbReference>
<keyword evidence="1" id="KW-0472">Membrane</keyword>
<feature type="transmembrane region" description="Helical" evidence="1">
    <location>
        <begin position="900"/>
        <end position="918"/>
    </location>
</feature>
<keyword evidence="3" id="KW-1185">Reference proteome</keyword>
<evidence type="ECO:0000256" key="1">
    <source>
        <dbReference type="SAM" id="Phobius"/>
    </source>
</evidence>
<dbReference type="SUPFAM" id="SSF82693">
    <property type="entry name" value="Multidrug efflux transporter AcrB pore domain, PN1, PN2, PC1 and PC2 subdomains"/>
    <property type="match status" value="2"/>
</dbReference>
<feature type="transmembrane region" description="Helical" evidence="1">
    <location>
        <begin position="330"/>
        <end position="352"/>
    </location>
</feature>
<feature type="transmembrane region" description="Helical" evidence="1">
    <location>
        <begin position="976"/>
        <end position="993"/>
    </location>
</feature>
<feature type="transmembrane region" description="Helical" evidence="1">
    <location>
        <begin position="924"/>
        <end position="947"/>
    </location>
</feature>
<reference evidence="2 3" key="1">
    <citation type="submission" date="2018-10" db="EMBL/GenBank/DDBJ databases">
        <title>Genomic Encyclopedia of Archaeal and Bacterial Type Strains, Phase II (KMG-II): from individual species to whole genera.</title>
        <authorList>
            <person name="Goeker M."/>
        </authorList>
    </citation>
    <scope>NUCLEOTIDE SEQUENCE [LARGE SCALE GENOMIC DNA]</scope>
    <source>
        <strain evidence="2 3">DSM 25217</strain>
    </source>
</reference>
<comment type="caution">
    <text evidence="2">The sequence shown here is derived from an EMBL/GenBank/DDBJ whole genome shotgun (WGS) entry which is preliminary data.</text>
</comment>